<evidence type="ECO:0000313" key="1">
    <source>
        <dbReference type="EnsemblPlants" id="Bra005055.1-P"/>
    </source>
</evidence>
<keyword evidence="2" id="KW-1185">Reference proteome</keyword>
<dbReference type="InParanoid" id="M4CLG8"/>
<name>M4CLG8_BRACM</name>
<reference evidence="1 2" key="2">
    <citation type="journal article" date="2018" name="Hortic Res">
        <title>Improved Brassica rapa reference genome by single-molecule sequencing and chromosome conformation capture technologies.</title>
        <authorList>
            <person name="Zhang L."/>
            <person name="Cai X."/>
            <person name="Wu J."/>
            <person name="Liu M."/>
            <person name="Grob S."/>
            <person name="Cheng F."/>
            <person name="Liang J."/>
            <person name="Cai C."/>
            <person name="Liu Z."/>
            <person name="Liu B."/>
            <person name="Wang F."/>
            <person name="Li S."/>
            <person name="Liu F."/>
            <person name="Li X."/>
            <person name="Cheng L."/>
            <person name="Yang W."/>
            <person name="Li M.H."/>
            <person name="Grossniklaus U."/>
            <person name="Zheng H."/>
            <person name="Wang X."/>
        </authorList>
    </citation>
    <scope>NUCLEOTIDE SEQUENCE [LARGE SCALE GENOMIC DNA]</scope>
    <source>
        <strain evidence="1 2">cv. Chiifu-401-42</strain>
    </source>
</reference>
<dbReference type="EnsemblPlants" id="Bra005055.1">
    <property type="protein sequence ID" value="Bra005055.1-P"/>
    <property type="gene ID" value="Bra005055"/>
</dbReference>
<evidence type="ECO:0000313" key="2">
    <source>
        <dbReference type="Proteomes" id="UP000011750"/>
    </source>
</evidence>
<dbReference type="HOGENOM" id="CLU_1016882_0_0_1"/>
<proteinExistence type="predicted"/>
<dbReference type="Gramene" id="Bra005055.1">
    <property type="protein sequence ID" value="Bra005055.1-P"/>
    <property type="gene ID" value="Bra005055"/>
</dbReference>
<protein>
    <submittedName>
        <fullName evidence="1">Uncharacterized protein</fullName>
    </submittedName>
</protein>
<dbReference type="AlphaFoldDB" id="M4CLG8"/>
<accession>M4CLG8</accession>
<sequence>MNLEAGQAVLATSKQARAAHFIGCITNVFPSRRDEFLMLAGEGGYRFTIVRVPSGLDNVTHIAPTNGVHPSKAYAVFGYLVLMLFKQINENSYQRFTDNKLKALFAAADYENFGLRKRITECVIEEKRVLTSPLGGVCSHVCGILSWHEMTTLYIVIETLLVTRSPLLIVPELGAEILNVEKAVRAVLNSNMPQFFTILHPPHETQVVMRANFPKLAAIAAKLKGITETNHVDSGKLEEWVNIHKNALLGQVGQPTFFQGVDYLTHDFSRADED</sequence>
<reference evidence="1 2" key="1">
    <citation type="journal article" date="2011" name="Nat. Genet.">
        <title>The genome of the mesopolyploid crop species Brassica rapa.</title>
        <authorList>
            <consortium name="Brassica rapa Genome Sequencing Project Consortium"/>
            <person name="Wang X."/>
            <person name="Wang H."/>
            <person name="Wang J."/>
            <person name="Sun R."/>
            <person name="Wu J."/>
            <person name="Liu S."/>
            <person name="Bai Y."/>
            <person name="Mun J.H."/>
            <person name="Bancroft I."/>
            <person name="Cheng F."/>
            <person name="Huang S."/>
            <person name="Li X."/>
            <person name="Hua W."/>
            <person name="Wang J."/>
            <person name="Wang X."/>
            <person name="Freeling M."/>
            <person name="Pires J.C."/>
            <person name="Paterson A.H."/>
            <person name="Chalhoub B."/>
            <person name="Wang B."/>
            <person name="Hayward A."/>
            <person name="Sharpe A.G."/>
            <person name="Park B.S."/>
            <person name="Weisshaar B."/>
            <person name="Liu B."/>
            <person name="Li B."/>
            <person name="Liu B."/>
            <person name="Tong C."/>
            <person name="Song C."/>
            <person name="Duran C."/>
            <person name="Peng C."/>
            <person name="Geng C."/>
            <person name="Koh C."/>
            <person name="Lin C."/>
            <person name="Edwards D."/>
            <person name="Mu D."/>
            <person name="Shen D."/>
            <person name="Soumpourou E."/>
            <person name="Li F."/>
            <person name="Fraser F."/>
            <person name="Conant G."/>
            <person name="Lassalle G."/>
            <person name="King G.J."/>
            <person name="Bonnema G."/>
            <person name="Tang H."/>
            <person name="Wang H."/>
            <person name="Belcram H."/>
            <person name="Zhou H."/>
            <person name="Hirakawa H."/>
            <person name="Abe H."/>
            <person name="Guo H."/>
            <person name="Wang H."/>
            <person name="Jin H."/>
            <person name="Parkin I.A."/>
            <person name="Batley J."/>
            <person name="Kim J.S."/>
            <person name="Just J."/>
            <person name="Li J."/>
            <person name="Xu J."/>
            <person name="Deng J."/>
            <person name="Kim J.A."/>
            <person name="Li J."/>
            <person name="Yu J."/>
            <person name="Meng J."/>
            <person name="Wang J."/>
            <person name="Min J."/>
            <person name="Poulain J."/>
            <person name="Wang J."/>
            <person name="Hatakeyama K."/>
            <person name="Wu K."/>
            <person name="Wang L."/>
            <person name="Fang L."/>
            <person name="Trick M."/>
            <person name="Links M.G."/>
            <person name="Zhao M."/>
            <person name="Jin M."/>
            <person name="Ramchiary N."/>
            <person name="Drou N."/>
            <person name="Berkman P.J."/>
            <person name="Cai Q."/>
            <person name="Huang Q."/>
            <person name="Li R."/>
            <person name="Tabata S."/>
            <person name="Cheng S."/>
            <person name="Zhang S."/>
            <person name="Zhang S."/>
            <person name="Huang S."/>
            <person name="Sato S."/>
            <person name="Sun S."/>
            <person name="Kwon S.J."/>
            <person name="Choi S.R."/>
            <person name="Lee T.H."/>
            <person name="Fan W."/>
            <person name="Zhao X."/>
            <person name="Tan X."/>
            <person name="Xu X."/>
            <person name="Wang Y."/>
            <person name="Qiu Y."/>
            <person name="Yin Y."/>
            <person name="Li Y."/>
            <person name="Du Y."/>
            <person name="Liao Y."/>
            <person name="Lim Y."/>
            <person name="Narusaka Y."/>
            <person name="Wang Y."/>
            <person name="Wang Z."/>
            <person name="Li Z."/>
            <person name="Wang Z."/>
            <person name="Xiong Z."/>
            <person name="Zhang Z."/>
        </authorList>
    </citation>
    <scope>NUCLEOTIDE SEQUENCE [LARGE SCALE GENOMIC DNA]</scope>
    <source>
        <strain evidence="1 2">cv. Chiifu-401-42</strain>
    </source>
</reference>
<reference evidence="1" key="3">
    <citation type="submission" date="2023-03" db="UniProtKB">
        <authorList>
            <consortium name="EnsemblPlants"/>
        </authorList>
    </citation>
    <scope>IDENTIFICATION</scope>
    <source>
        <strain evidence="1">cv. Chiifu-401-42</strain>
    </source>
</reference>
<dbReference type="eggNOG" id="ENOG502SXR8">
    <property type="taxonomic scope" value="Eukaryota"/>
</dbReference>
<organism evidence="1 2">
    <name type="scientific">Brassica campestris</name>
    <name type="common">Field mustard</name>
    <dbReference type="NCBI Taxonomy" id="3711"/>
    <lineage>
        <taxon>Eukaryota</taxon>
        <taxon>Viridiplantae</taxon>
        <taxon>Streptophyta</taxon>
        <taxon>Embryophyta</taxon>
        <taxon>Tracheophyta</taxon>
        <taxon>Spermatophyta</taxon>
        <taxon>Magnoliopsida</taxon>
        <taxon>eudicotyledons</taxon>
        <taxon>Gunneridae</taxon>
        <taxon>Pentapetalae</taxon>
        <taxon>rosids</taxon>
        <taxon>malvids</taxon>
        <taxon>Brassicales</taxon>
        <taxon>Brassicaceae</taxon>
        <taxon>Brassiceae</taxon>
        <taxon>Brassica</taxon>
    </lineage>
</organism>
<dbReference type="Proteomes" id="UP000011750">
    <property type="component" value="Chromosome A05"/>
</dbReference>